<dbReference type="InterPro" id="IPR013783">
    <property type="entry name" value="Ig-like_fold"/>
</dbReference>
<dbReference type="SUPFAM" id="SSF49265">
    <property type="entry name" value="Fibronectin type III"/>
    <property type="match status" value="1"/>
</dbReference>
<dbReference type="CDD" id="cd00063">
    <property type="entry name" value="FN3"/>
    <property type="match status" value="1"/>
</dbReference>
<dbReference type="EMBL" id="MN740780">
    <property type="protein sequence ID" value="QHU11208.1"/>
    <property type="molecule type" value="Genomic_DNA"/>
</dbReference>
<reference evidence="2" key="1">
    <citation type="journal article" date="2020" name="Nature">
        <title>Giant virus diversity and host interactions through global metagenomics.</title>
        <authorList>
            <person name="Schulz F."/>
            <person name="Roux S."/>
            <person name="Paez-Espino D."/>
            <person name="Jungbluth S."/>
            <person name="Walsh D.A."/>
            <person name="Denef V.J."/>
            <person name="McMahon K.D."/>
            <person name="Konstantinidis K.T."/>
            <person name="Eloe-Fadrosh E.A."/>
            <person name="Kyrpides N.C."/>
            <person name="Woyke T."/>
        </authorList>
    </citation>
    <scope>NUCLEOTIDE SEQUENCE</scope>
    <source>
        <strain evidence="2">GVMAG-S-1101165-84</strain>
    </source>
</reference>
<evidence type="ECO:0000313" key="2">
    <source>
        <dbReference type="EMBL" id="QHU11208.1"/>
    </source>
</evidence>
<protein>
    <recommendedName>
        <fullName evidence="1">Fibronectin type-III domain-containing protein</fullName>
    </recommendedName>
</protein>
<evidence type="ECO:0000259" key="1">
    <source>
        <dbReference type="PROSITE" id="PS50853"/>
    </source>
</evidence>
<dbReference type="InterPro" id="IPR003961">
    <property type="entry name" value="FN3_dom"/>
</dbReference>
<sequence length="188" mass="19906">MSNRNFDFSAIVKILNAQNNANFYNRQQTVVQRTPGTPYTIDLHPANPLTGNYDADTIATLQAGQQAYYFKGVPDTTVLSPQQYPMEAAAENPVVELPPAPTLISAAAGSVPGTLDVQYLSSFGVLPPITNYAYSTNNGSSFTVPSIPSVANPFRISGLTPSTTYQVILKAISANGTSLPSNMVSGTA</sequence>
<dbReference type="AlphaFoldDB" id="A0A6C0K4P6"/>
<dbReference type="InterPro" id="IPR036116">
    <property type="entry name" value="FN3_sf"/>
</dbReference>
<dbReference type="Gene3D" id="2.60.40.10">
    <property type="entry name" value="Immunoglobulins"/>
    <property type="match status" value="1"/>
</dbReference>
<feature type="domain" description="Fibronectin type-III" evidence="1">
    <location>
        <begin position="100"/>
        <end position="188"/>
    </location>
</feature>
<name>A0A6C0K4P6_9ZZZZ</name>
<proteinExistence type="predicted"/>
<organism evidence="2">
    <name type="scientific">viral metagenome</name>
    <dbReference type="NCBI Taxonomy" id="1070528"/>
    <lineage>
        <taxon>unclassified sequences</taxon>
        <taxon>metagenomes</taxon>
        <taxon>organismal metagenomes</taxon>
    </lineage>
</organism>
<accession>A0A6C0K4P6</accession>
<dbReference type="PROSITE" id="PS50853">
    <property type="entry name" value="FN3"/>
    <property type="match status" value="1"/>
</dbReference>